<dbReference type="Proteomes" id="UP001642502">
    <property type="component" value="Unassembled WGS sequence"/>
</dbReference>
<name>A0ABP0DAN8_9PEZI</name>
<feature type="region of interest" description="Disordered" evidence="1">
    <location>
        <begin position="127"/>
        <end position="240"/>
    </location>
</feature>
<evidence type="ECO:0000313" key="2">
    <source>
        <dbReference type="EMBL" id="CAK7264701.1"/>
    </source>
</evidence>
<dbReference type="PANTHER" id="PTHR42095">
    <property type="entry name" value="YALI0C12166P"/>
    <property type="match status" value="1"/>
</dbReference>
<protein>
    <submittedName>
        <fullName evidence="2">Uncharacterized protein</fullName>
    </submittedName>
</protein>
<organism evidence="2 3">
    <name type="scientific">Sporothrix epigloea</name>
    <dbReference type="NCBI Taxonomy" id="1892477"/>
    <lineage>
        <taxon>Eukaryota</taxon>
        <taxon>Fungi</taxon>
        <taxon>Dikarya</taxon>
        <taxon>Ascomycota</taxon>
        <taxon>Pezizomycotina</taxon>
        <taxon>Sordariomycetes</taxon>
        <taxon>Sordariomycetidae</taxon>
        <taxon>Ophiostomatales</taxon>
        <taxon>Ophiostomataceae</taxon>
        <taxon>Sporothrix</taxon>
    </lineage>
</organism>
<dbReference type="EMBL" id="CAWUON010000008">
    <property type="protein sequence ID" value="CAK7264701.1"/>
    <property type="molecule type" value="Genomic_DNA"/>
</dbReference>
<feature type="region of interest" description="Disordered" evidence="1">
    <location>
        <begin position="23"/>
        <end position="52"/>
    </location>
</feature>
<gene>
    <name evidence="2" type="ORF">SEPCBS119000_001128</name>
</gene>
<feature type="compositionally biased region" description="Basic residues" evidence="1">
    <location>
        <begin position="135"/>
        <end position="156"/>
    </location>
</feature>
<evidence type="ECO:0000313" key="3">
    <source>
        <dbReference type="Proteomes" id="UP001642502"/>
    </source>
</evidence>
<accession>A0ABP0DAN8</accession>
<proteinExistence type="predicted"/>
<feature type="compositionally biased region" description="Low complexity" evidence="1">
    <location>
        <begin position="175"/>
        <end position="192"/>
    </location>
</feature>
<comment type="caution">
    <text evidence="2">The sequence shown here is derived from an EMBL/GenBank/DDBJ whole genome shotgun (WGS) entry which is preliminary data.</text>
</comment>
<feature type="compositionally biased region" description="Polar residues" evidence="1">
    <location>
        <begin position="23"/>
        <end position="45"/>
    </location>
</feature>
<dbReference type="PANTHER" id="PTHR42095:SF1">
    <property type="entry name" value="YALI0C12166P"/>
    <property type="match status" value="1"/>
</dbReference>
<evidence type="ECO:0000256" key="1">
    <source>
        <dbReference type="SAM" id="MobiDB-lite"/>
    </source>
</evidence>
<sequence length="285" mass="28758">MPSSQRPFFLSSFFAAFRQQPASGSPLSTAAVAGTQQANKHTSSGAPGRGSDSDIVAAVTAAHAPSLSSANGAAPHALLAVDGTSLTSASTSTSPASAAGSTMALPNGVTASSRSIASSAAAAAAAALTASQRLHSSRSPHHHHHHHHHHNQHHPSPHGAGASAVPIPSSGTHAQQQQQQQQNSSSLQGSLSDEPYFAGGHFPGGSVTGTSAGTPTGGVAGTAADYRGGGRRGSDSSSEGFREVLGADKWYIGGRTAAGEERFFKLGVVRRIRSGDRLSLDRLSL</sequence>
<reference evidence="2 3" key="1">
    <citation type="submission" date="2024-01" db="EMBL/GenBank/DDBJ databases">
        <authorList>
            <person name="Allen C."/>
            <person name="Tagirdzhanova G."/>
        </authorList>
    </citation>
    <scope>NUCLEOTIDE SEQUENCE [LARGE SCALE GENOMIC DNA]</scope>
    <source>
        <strain evidence="2 3">CBS 119000</strain>
    </source>
</reference>
<keyword evidence="3" id="KW-1185">Reference proteome</keyword>